<dbReference type="STRING" id="1079859.SAMN04515674_105173"/>
<accession>A0A1I5SRJ4</accession>
<dbReference type="Gene3D" id="3.20.20.80">
    <property type="entry name" value="Glycosidases"/>
    <property type="match status" value="1"/>
</dbReference>
<evidence type="ECO:0000256" key="1">
    <source>
        <dbReference type="ARBA" id="ARBA00008061"/>
    </source>
</evidence>
<dbReference type="EMBL" id="FOXH01000005">
    <property type="protein sequence ID" value="SFP73414.1"/>
    <property type="molecule type" value="Genomic_DNA"/>
</dbReference>
<organism evidence="4 5">
    <name type="scientific">Pseudarcicella hirudinis</name>
    <dbReference type="NCBI Taxonomy" id="1079859"/>
    <lineage>
        <taxon>Bacteria</taxon>
        <taxon>Pseudomonadati</taxon>
        <taxon>Bacteroidota</taxon>
        <taxon>Cytophagia</taxon>
        <taxon>Cytophagales</taxon>
        <taxon>Flectobacillaceae</taxon>
        <taxon>Pseudarcicella</taxon>
    </lineage>
</organism>
<dbReference type="InterPro" id="IPR026444">
    <property type="entry name" value="Secre_tail"/>
</dbReference>
<sequence length="950" mass="108405">MRKTLFLFFLIWVRICPLWAQVITTDPSLPTAGQNLTITFDLKKASDGRALNLLGKKDDVFLWSGAGTTDSGPAFEYQPSGQNDFSKPFEPGKMTYLGNDLWSITINPRKYFNVPDSKPIRKLGLLLKSGDGKAQTEDLFLTLLEENKLYVSFSKPVTKSLYIDGNSSILFEGNTSQTAKLKFDFLWTDKKTGILSRKTIGIPDSAKVFSQNITVFRELGQIAEGTQITVRITAVNRLNETAYDEIMLTVKPTNQILTVPEGLKDGINYISDSKVILVLFAPLKEFIYVIGDFNDWKTDSGFLMNKTPDGKRFWIEISNLIKGQEYAYQYLIDGNITVGDPYAEKILDPDNDKYIPETTYPNLKKLPANVKSIASILQTGQTAYSWKVNNFVRPKQDNLIVYELLVRDFVADQRYKTVTDTLPYLKKLGINCIELMPVMEFTGNDSWGYNPVFYFAPDKAYGTKNDLKQFIDKCHENGIAVVLDMVLNQADYEFPYVKMYWDGSKPSADSPFFNQTAPHPFSVFFDFNHESQATKDYVQRVNDFWLKEYRFDGFRFDLAKGFTQKTSSDDGFFRLYDQSRINIWKNYYDKIRATDASAYVILELFSEDKEEQVLTDYGMMVWGNLNGDYRSTAKGYNGDFSRMSYKSRGFRNPNLIGYMESHDEERLMFDALKNGQTTQNYDARNLTNALEKMKSNAVFFLGVPGPKMIWQFGELGYDVSIDENGRTGRKPLRWEYTKDPQRAKLYKVFAALNNLKLSQPAFNTTDFELSLSGFQKQIILNHASMKVSIVGNFDLEDRSFSNVFPSAGKWYDYFTGTEIPVDNTGIRFIFKPGEFHILTTQPLAKPESDLVPWKAPQALVTGIEEEKEQQIKVFPNPVSDYLNISFPEKTAGNLELSILDLTGKLYLESSIKIDKQGESLKLDIKKLPLGNYLLNVATDHSHGVIKFNKQ</sequence>
<dbReference type="SMART" id="SM00642">
    <property type="entry name" value="Aamy"/>
    <property type="match status" value="1"/>
</dbReference>
<dbReference type="Pfam" id="PF18962">
    <property type="entry name" value="Por_Secre_tail"/>
    <property type="match status" value="1"/>
</dbReference>
<dbReference type="SUPFAM" id="SSF51445">
    <property type="entry name" value="(Trans)glycosidases"/>
    <property type="match status" value="1"/>
</dbReference>
<dbReference type="Proteomes" id="UP000199306">
    <property type="component" value="Unassembled WGS sequence"/>
</dbReference>
<dbReference type="Gene3D" id="2.60.40.10">
    <property type="entry name" value="Immunoglobulins"/>
    <property type="match status" value="1"/>
</dbReference>
<feature type="chain" id="PRO_5011653520" evidence="2">
    <location>
        <begin position="21"/>
        <end position="950"/>
    </location>
</feature>
<feature type="signal peptide" evidence="2">
    <location>
        <begin position="1"/>
        <end position="20"/>
    </location>
</feature>
<dbReference type="CDD" id="cd11350">
    <property type="entry name" value="AmyAc_4"/>
    <property type="match status" value="1"/>
</dbReference>
<gene>
    <name evidence="4" type="ORF">SAMN04515674_105173</name>
</gene>
<dbReference type="InterPro" id="IPR006047">
    <property type="entry name" value="GH13_cat_dom"/>
</dbReference>
<proteinExistence type="inferred from homology"/>
<dbReference type="InterPro" id="IPR017853">
    <property type="entry name" value="GH"/>
</dbReference>
<dbReference type="PANTHER" id="PTHR43002">
    <property type="entry name" value="GLYCOGEN DEBRANCHING ENZYME"/>
    <property type="match status" value="1"/>
</dbReference>
<evidence type="ECO:0000256" key="2">
    <source>
        <dbReference type="SAM" id="SignalP"/>
    </source>
</evidence>
<feature type="domain" description="Glycosyl hydrolase family 13 catalytic" evidence="3">
    <location>
        <begin position="403"/>
        <end position="756"/>
    </location>
</feature>
<protein>
    <submittedName>
        <fullName evidence="4">Por secretion system C-terminal sorting domain-containing protein</fullName>
    </submittedName>
</protein>
<dbReference type="GO" id="GO:0005975">
    <property type="term" value="P:carbohydrate metabolic process"/>
    <property type="evidence" value="ECO:0007669"/>
    <property type="project" value="InterPro"/>
</dbReference>
<name>A0A1I5SRJ4_9BACT</name>
<keyword evidence="2" id="KW-0732">Signal</keyword>
<reference evidence="4 5" key="1">
    <citation type="submission" date="2016-10" db="EMBL/GenBank/DDBJ databases">
        <authorList>
            <person name="de Groot N.N."/>
        </authorList>
    </citation>
    <scope>NUCLEOTIDE SEQUENCE [LARGE SCALE GENOMIC DNA]</scope>
    <source>
        <strain evidence="5">E92,LMG 26720,CCM 7988</strain>
    </source>
</reference>
<dbReference type="NCBIfam" id="TIGR04183">
    <property type="entry name" value="Por_Secre_tail"/>
    <property type="match status" value="1"/>
</dbReference>
<evidence type="ECO:0000313" key="5">
    <source>
        <dbReference type="Proteomes" id="UP000199306"/>
    </source>
</evidence>
<evidence type="ECO:0000313" key="4">
    <source>
        <dbReference type="EMBL" id="SFP73414.1"/>
    </source>
</evidence>
<comment type="similarity">
    <text evidence="1">Belongs to the glycosyl hydrolase 13 family.</text>
</comment>
<keyword evidence="5" id="KW-1185">Reference proteome</keyword>
<dbReference type="InterPro" id="IPR014756">
    <property type="entry name" value="Ig_E-set"/>
</dbReference>
<dbReference type="SUPFAM" id="SSF81296">
    <property type="entry name" value="E set domains"/>
    <property type="match status" value="1"/>
</dbReference>
<evidence type="ECO:0000259" key="3">
    <source>
        <dbReference type="SMART" id="SM00642"/>
    </source>
</evidence>
<dbReference type="Pfam" id="PF00128">
    <property type="entry name" value="Alpha-amylase"/>
    <property type="match status" value="1"/>
</dbReference>
<dbReference type="InterPro" id="IPR013783">
    <property type="entry name" value="Ig-like_fold"/>
</dbReference>
<dbReference type="RefSeq" id="WP_092016660.1">
    <property type="nucleotide sequence ID" value="NZ_FOXH01000005.1"/>
</dbReference>
<dbReference type="OrthoDB" id="9761875at2"/>
<dbReference type="AlphaFoldDB" id="A0A1I5SRJ4"/>